<accession>A0ABR9PKI6</accession>
<name>A0ABR9PKI6_9BACT</name>
<comment type="caution">
    <text evidence="1">The sequence shown here is derived from an EMBL/GenBank/DDBJ whole genome shotgun (WGS) entry which is preliminary data.</text>
</comment>
<dbReference type="Proteomes" id="UP001516472">
    <property type="component" value="Unassembled WGS sequence"/>
</dbReference>
<dbReference type="EMBL" id="JAAIYO010000002">
    <property type="protein sequence ID" value="MBE4748438.1"/>
    <property type="molecule type" value="Genomic_DNA"/>
</dbReference>
<evidence type="ECO:0000313" key="2">
    <source>
        <dbReference type="Proteomes" id="UP001516472"/>
    </source>
</evidence>
<sequence>MTAEEIDTGVVFSRAARKSLGCLGFSFTFGPARRWSAACALHAQAGATAARM</sequence>
<evidence type="ECO:0000313" key="1">
    <source>
        <dbReference type="EMBL" id="MBE4748438.1"/>
    </source>
</evidence>
<organism evidence="1 2">
    <name type="scientific">Corallococcus soli</name>
    <dbReference type="NCBI Taxonomy" id="2710757"/>
    <lineage>
        <taxon>Bacteria</taxon>
        <taxon>Pseudomonadati</taxon>
        <taxon>Myxococcota</taxon>
        <taxon>Myxococcia</taxon>
        <taxon>Myxococcales</taxon>
        <taxon>Cystobacterineae</taxon>
        <taxon>Myxococcaceae</taxon>
        <taxon>Corallococcus</taxon>
    </lineage>
</organism>
<reference evidence="1 2" key="1">
    <citation type="submission" date="2020-02" db="EMBL/GenBank/DDBJ databases">
        <authorList>
            <person name="Babadi Z.K."/>
            <person name="Risdian C."/>
            <person name="Ebrahimipour G.H."/>
            <person name="Wink J."/>
        </authorList>
    </citation>
    <scope>NUCLEOTIDE SEQUENCE [LARGE SCALE GENOMIC DNA]</scope>
    <source>
        <strain evidence="1 2">ZKHCc1 1396</strain>
    </source>
</reference>
<gene>
    <name evidence="1" type="ORF">G4177_09705</name>
</gene>
<keyword evidence="2" id="KW-1185">Reference proteome</keyword>
<dbReference type="RefSeq" id="WP_193347840.1">
    <property type="nucleotide sequence ID" value="NZ_CBCSIP010000076.1"/>
</dbReference>
<proteinExistence type="predicted"/>
<protein>
    <submittedName>
        <fullName evidence="1">Uncharacterized protein</fullName>
    </submittedName>
</protein>